<name>A0ABR3P7Y7_9PEZI</name>
<dbReference type="GeneID" id="95976411"/>
<dbReference type="CDD" id="cd16841">
    <property type="entry name" value="RraA_family"/>
    <property type="match status" value="1"/>
</dbReference>
<dbReference type="SUPFAM" id="SSF89562">
    <property type="entry name" value="RraA-like"/>
    <property type="match status" value="1"/>
</dbReference>
<dbReference type="PANTHER" id="PTHR33254">
    <property type="entry name" value="4-HYDROXY-4-METHYL-2-OXOGLUTARATE ALDOLASE 3-RELATED"/>
    <property type="match status" value="1"/>
</dbReference>
<evidence type="ECO:0000313" key="2">
    <source>
        <dbReference type="Proteomes" id="UP001562354"/>
    </source>
</evidence>
<evidence type="ECO:0000313" key="1">
    <source>
        <dbReference type="EMBL" id="KAL1302291.1"/>
    </source>
</evidence>
<evidence type="ECO:0008006" key="3">
    <source>
        <dbReference type="Google" id="ProtNLM"/>
    </source>
</evidence>
<dbReference type="RefSeq" id="XP_069198567.1">
    <property type="nucleotide sequence ID" value="XM_069342061.1"/>
</dbReference>
<dbReference type="InterPro" id="IPR036704">
    <property type="entry name" value="RraA/RraA-like_sf"/>
</dbReference>
<accession>A0ABR3P7Y7</accession>
<organism evidence="1 2">
    <name type="scientific">Neodothiora populina</name>
    <dbReference type="NCBI Taxonomy" id="2781224"/>
    <lineage>
        <taxon>Eukaryota</taxon>
        <taxon>Fungi</taxon>
        <taxon>Dikarya</taxon>
        <taxon>Ascomycota</taxon>
        <taxon>Pezizomycotina</taxon>
        <taxon>Dothideomycetes</taxon>
        <taxon>Dothideomycetidae</taxon>
        <taxon>Dothideales</taxon>
        <taxon>Dothioraceae</taxon>
        <taxon>Neodothiora</taxon>
    </lineage>
</organism>
<dbReference type="EMBL" id="JBFMKM010000012">
    <property type="protein sequence ID" value="KAL1302291.1"/>
    <property type="molecule type" value="Genomic_DNA"/>
</dbReference>
<keyword evidence="2" id="KW-1185">Reference proteome</keyword>
<dbReference type="Gene3D" id="3.50.30.40">
    <property type="entry name" value="Ribonuclease E inhibitor RraA/RraA-like"/>
    <property type="match status" value="1"/>
</dbReference>
<protein>
    <recommendedName>
        <fullName evidence="3">Demethylmenaquinone methyltransferase</fullName>
    </recommendedName>
</protein>
<comment type="caution">
    <text evidence="1">The sequence shown here is derived from an EMBL/GenBank/DDBJ whole genome shotgun (WGS) entry which is preliminary data.</text>
</comment>
<proteinExistence type="predicted"/>
<dbReference type="InterPro" id="IPR005493">
    <property type="entry name" value="RraA/RraA-like"/>
</dbReference>
<dbReference type="Proteomes" id="UP001562354">
    <property type="component" value="Unassembled WGS sequence"/>
</dbReference>
<dbReference type="Pfam" id="PF03737">
    <property type="entry name" value="RraA-like"/>
    <property type="match status" value="1"/>
</dbReference>
<gene>
    <name evidence="1" type="ORF">AAFC00_002709</name>
</gene>
<sequence>MAQSIKALRPFASCDIGDALVRLQHPYAGYLQDLRMWSPRVAGTHGLGQAPTMIGEATTVTMVHENDESQAKPSKHFADNNQAGKVMVIKQPENAISACFGGLMGTRATQLGAAGVVIDGRFRDILEMQDMGFPVFAKGISILGSNTFTRTTALDEPVRFSSGPTVFPGDIVVGDSDGVVVVPTKLVDQVAQICHERKEIDDKMLKALQAGASMSETVAKFRK</sequence>
<dbReference type="PANTHER" id="PTHR33254:SF4">
    <property type="entry name" value="4-HYDROXY-4-METHYL-2-OXOGLUTARATE ALDOLASE 3-RELATED"/>
    <property type="match status" value="1"/>
</dbReference>
<reference evidence="1 2" key="1">
    <citation type="submission" date="2024-07" db="EMBL/GenBank/DDBJ databases">
        <title>Draft sequence of the Neodothiora populina.</title>
        <authorList>
            <person name="Drown D.D."/>
            <person name="Schuette U.S."/>
            <person name="Buechlein A.B."/>
            <person name="Rusch D.R."/>
            <person name="Winton L.W."/>
            <person name="Adams G.A."/>
        </authorList>
    </citation>
    <scope>NUCLEOTIDE SEQUENCE [LARGE SCALE GENOMIC DNA]</scope>
    <source>
        <strain evidence="1 2">CPC 39397</strain>
    </source>
</reference>